<dbReference type="InterPro" id="IPR029063">
    <property type="entry name" value="SAM-dependent_MTases_sf"/>
</dbReference>
<organism evidence="5 6">
    <name type="scientific">Acinetobacter nectaris CIP 110549</name>
    <dbReference type="NCBI Taxonomy" id="1392540"/>
    <lineage>
        <taxon>Bacteria</taxon>
        <taxon>Pseudomonadati</taxon>
        <taxon>Pseudomonadota</taxon>
        <taxon>Gammaproteobacteria</taxon>
        <taxon>Moraxellales</taxon>
        <taxon>Moraxellaceae</taxon>
        <taxon>Acinetobacter</taxon>
    </lineage>
</organism>
<comment type="similarity">
    <text evidence="1">Belongs to the methyltransferase superfamily.</text>
</comment>
<gene>
    <name evidence="5" type="ORF">P256_01133</name>
</gene>
<sequence>MKTQHDINQKQYANKSVSYLHSQVHAQGVEFKKIINLISNKQQSRVLDLGCGGGHVSYQIAPFVESVVAYDLSLEMLETVATTAETKQIKNIVVQQGPAEKLPFADAEFDFVVSRYSAHHWQSIRQAIHEIQRVLCDGGVFILIDIIGSNRPALDTFLQTIEIVRDPSHVRDYSLAEWINLAEGADLTVELIEKQKLSLNFKAWVERMKTPSHAIHTIQYLQQSISDEVRKHFHIQEDGSFEVDVGYFVFRK</sequence>
<dbReference type="Proteomes" id="UP000023785">
    <property type="component" value="Unassembled WGS sequence"/>
</dbReference>
<dbReference type="SUPFAM" id="SSF53335">
    <property type="entry name" value="S-adenosyl-L-methionine-dependent methyltransferases"/>
    <property type="match status" value="1"/>
</dbReference>
<reference evidence="5 6" key="1">
    <citation type="submission" date="2013-10" db="EMBL/GenBank/DDBJ databases">
        <title>The Genome Sequence of Acinetobacter nectaris CIP 110549.</title>
        <authorList>
            <consortium name="The Broad Institute Genomics Platform"/>
            <consortium name="The Broad Institute Genome Sequencing Center for Infectious Disease"/>
            <person name="Cerqueira G."/>
            <person name="Feldgarden M."/>
            <person name="Courvalin P."/>
            <person name="Grillot-Courvalin C."/>
            <person name="Clermont D."/>
            <person name="Rocha E."/>
            <person name="Yoon E.-J."/>
            <person name="Nemec A."/>
            <person name="Young S.K."/>
            <person name="Zeng Q."/>
            <person name="Gargeya S."/>
            <person name="Fitzgerald M."/>
            <person name="Abouelleil A."/>
            <person name="Alvarado L."/>
            <person name="Berlin A.M."/>
            <person name="Chapman S.B."/>
            <person name="Gainer-Dewar J."/>
            <person name="Goldberg J."/>
            <person name="Gnerre S."/>
            <person name="Griggs A."/>
            <person name="Gujja S."/>
            <person name="Hansen M."/>
            <person name="Howarth C."/>
            <person name="Imamovic A."/>
            <person name="Ireland A."/>
            <person name="Larimer J."/>
            <person name="McCowan C."/>
            <person name="Murphy C."/>
            <person name="Pearson M."/>
            <person name="Poon T.W."/>
            <person name="Priest M."/>
            <person name="Roberts A."/>
            <person name="Saif S."/>
            <person name="Shea T."/>
            <person name="Sykes S."/>
            <person name="Wortman J."/>
            <person name="Nusbaum C."/>
            <person name="Birren B."/>
        </authorList>
    </citation>
    <scope>NUCLEOTIDE SEQUENCE [LARGE SCALE GENOMIC DNA]</scope>
    <source>
        <strain evidence="5 6">CIP 110549</strain>
    </source>
</reference>
<evidence type="ECO:0000313" key="5">
    <source>
        <dbReference type="EMBL" id="ESK40678.1"/>
    </source>
</evidence>
<dbReference type="PANTHER" id="PTHR44942">
    <property type="entry name" value="METHYLTRANSF_11 DOMAIN-CONTAINING PROTEIN"/>
    <property type="match status" value="1"/>
</dbReference>
<keyword evidence="3" id="KW-0808">Transferase</keyword>
<evidence type="ECO:0000256" key="3">
    <source>
        <dbReference type="ARBA" id="ARBA00022679"/>
    </source>
</evidence>
<accession>V2TDA3</accession>
<dbReference type="GO" id="GO:0008757">
    <property type="term" value="F:S-adenosylmethionine-dependent methyltransferase activity"/>
    <property type="evidence" value="ECO:0007669"/>
    <property type="project" value="InterPro"/>
</dbReference>
<keyword evidence="2" id="KW-0489">Methyltransferase</keyword>
<feature type="domain" description="Methyltransferase type 11" evidence="4">
    <location>
        <begin position="47"/>
        <end position="143"/>
    </location>
</feature>
<dbReference type="Pfam" id="PF08241">
    <property type="entry name" value="Methyltransf_11"/>
    <property type="match status" value="1"/>
</dbReference>
<dbReference type="PANTHER" id="PTHR44942:SF4">
    <property type="entry name" value="METHYLTRANSFERASE TYPE 11 DOMAIN-CONTAINING PROTEIN"/>
    <property type="match status" value="1"/>
</dbReference>
<dbReference type="eggNOG" id="COG2226">
    <property type="taxonomic scope" value="Bacteria"/>
</dbReference>
<keyword evidence="6" id="KW-1185">Reference proteome</keyword>
<dbReference type="CDD" id="cd02440">
    <property type="entry name" value="AdoMet_MTases"/>
    <property type="match status" value="1"/>
</dbReference>
<proteinExistence type="inferred from homology"/>
<dbReference type="HOGENOM" id="CLU_037990_10_0_6"/>
<evidence type="ECO:0000313" key="6">
    <source>
        <dbReference type="Proteomes" id="UP000023785"/>
    </source>
</evidence>
<evidence type="ECO:0000256" key="1">
    <source>
        <dbReference type="ARBA" id="ARBA00008361"/>
    </source>
</evidence>
<dbReference type="InterPro" id="IPR013216">
    <property type="entry name" value="Methyltransf_11"/>
</dbReference>
<protein>
    <recommendedName>
        <fullName evidence="4">Methyltransferase type 11 domain-containing protein</fullName>
    </recommendedName>
</protein>
<comment type="caution">
    <text evidence="5">The sequence shown here is derived from an EMBL/GenBank/DDBJ whole genome shotgun (WGS) entry which is preliminary data.</text>
</comment>
<dbReference type="STRING" id="1392540.P256_01133"/>
<dbReference type="Gene3D" id="3.40.50.150">
    <property type="entry name" value="Vaccinia Virus protein VP39"/>
    <property type="match status" value="1"/>
</dbReference>
<evidence type="ECO:0000259" key="4">
    <source>
        <dbReference type="Pfam" id="PF08241"/>
    </source>
</evidence>
<name>V2TDA3_9GAMM</name>
<dbReference type="AlphaFoldDB" id="V2TDA3"/>
<dbReference type="InterPro" id="IPR051052">
    <property type="entry name" value="Diverse_substrate_MTase"/>
</dbReference>
<evidence type="ECO:0000256" key="2">
    <source>
        <dbReference type="ARBA" id="ARBA00022603"/>
    </source>
</evidence>
<dbReference type="EMBL" id="AYER01000003">
    <property type="protein sequence ID" value="ESK40678.1"/>
    <property type="molecule type" value="Genomic_DNA"/>
</dbReference>
<dbReference type="OrthoDB" id="529208at2"/>
<dbReference type="RefSeq" id="WP_023272710.1">
    <property type="nucleotide sequence ID" value="NZ_KI530712.1"/>
</dbReference>
<dbReference type="PATRIC" id="fig|1392540.3.peg.1099"/>
<dbReference type="GO" id="GO:0032259">
    <property type="term" value="P:methylation"/>
    <property type="evidence" value="ECO:0007669"/>
    <property type="project" value="UniProtKB-KW"/>
</dbReference>